<organism evidence="1 2">
    <name type="scientific">Roridomyces roridus</name>
    <dbReference type="NCBI Taxonomy" id="1738132"/>
    <lineage>
        <taxon>Eukaryota</taxon>
        <taxon>Fungi</taxon>
        <taxon>Dikarya</taxon>
        <taxon>Basidiomycota</taxon>
        <taxon>Agaricomycotina</taxon>
        <taxon>Agaricomycetes</taxon>
        <taxon>Agaricomycetidae</taxon>
        <taxon>Agaricales</taxon>
        <taxon>Marasmiineae</taxon>
        <taxon>Mycenaceae</taxon>
        <taxon>Roridomyces</taxon>
    </lineage>
</organism>
<evidence type="ECO:0000313" key="1">
    <source>
        <dbReference type="EMBL" id="KAJ7625966.1"/>
    </source>
</evidence>
<evidence type="ECO:0000313" key="2">
    <source>
        <dbReference type="Proteomes" id="UP001221142"/>
    </source>
</evidence>
<dbReference type="Proteomes" id="UP001221142">
    <property type="component" value="Unassembled WGS sequence"/>
</dbReference>
<feature type="non-terminal residue" evidence="1">
    <location>
        <position position="107"/>
    </location>
</feature>
<name>A0AAD7BNK3_9AGAR</name>
<gene>
    <name evidence="1" type="ORF">FB45DRAFT_685044</name>
</gene>
<sequence>WSNTHACSFDLGKFQMVHYTRNRMKYTATPLLVPGHIIPASDSAKYLDQVRVYLGLILDRELRWHEHVESAIAKGTCAVLAIGRLTRTTFGLPHQYVRQLFRSVVIP</sequence>
<dbReference type="AlphaFoldDB" id="A0AAD7BNK3"/>
<dbReference type="EMBL" id="JARKIF010000012">
    <property type="protein sequence ID" value="KAJ7625966.1"/>
    <property type="molecule type" value="Genomic_DNA"/>
</dbReference>
<reference evidence="1" key="1">
    <citation type="submission" date="2023-03" db="EMBL/GenBank/DDBJ databases">
        <title>Massive genome expansion in bonnet fungi (Mycena s.s.) driven by repeated elements and novel gene families across ecological guilds.</title>
        <authorList>
            <consortium name="Lawrence Berkeley National Laboratory"/>
            <person name="Harder C.B."/>
            <person name="Miyauchi S."/>
            <person name="Viragh M."/>
            <person name="Kuo A."/>
            <person name="Thoen E."/>
            <person name="Andreopoulos B."/>
            <person name="Lu D."/>
            <person name="Skrede I."/>
            <person name="Drula E."/>
            <person name="Henrissat B."/>
            <person name="Morin E."/>
            <person name="Kohler A."/>
            <person name="Barry K."/>
            <person name="LaButti K."/>
            <person name="Morin E."/>
            <person name="Salamov A."/>
            <person name="Lipzen A."/>
            <person name="Mereny Z."/>
            <person name="Hegedus B."/>
            <person name="Baldrian P."/>
            <person name="Stursova M."/>
            <person name="Weitz H."/>
            <person name="Taylor A."/>
            <person name="Grigoriev I.V."/>
            <person name="Nagy L.G."/>
            <person name="Martin F."/>
            <person name="Kauserud H."/>
        </authorList>
    </citation>
    <scope>NUCLEOTIDE SEQUENCE</scope>
    <source>
        <strain evidence="1">9284</strain>
    </source>
</reference>
<feature type="non-terminal residue" evidence="1">
    <location>
        <position position="1"/>
    </location>
</feature>
<protein>
    <submittedName>
        <fullName evidence="1">Uncharacterized protein</fullName>
    </submittedName>
</protein>
<accession>A0AAD7BNK3</accession>
<comment type="caution">
    <text evidence="1">The sequence shown here is derived from an EMBL/GenBank/DDBJ whole genome shotgun (WGS) entry which is preliminary data.</text>
</comment>
<proteinExistence type="predicted"/>
<keyword evidence="2" id="KW-1185">Reference proteome</keyword>